<dbReference type="InterPro" id="IPR019734">
    <property type="entry name" value="TPR_rpt"/>
</dbReference>
<dbReference type="InterPro" id="IPR050498">
    <property type="entry name" value="Ycf3"/>
</dbReference>
<feature type="repeat" description="TPR" evidence="3">
    <location>
        <begin position="454"/>
        <end position="487"/>
    </location>
</feature>
<proteinExistence type="predicted"/>
<dbReference type="Proteomes" id="UP001483337">
    <property type="component" value="Chromosome"/>
</dbReference>
<feature type="repeat" description="TPR" evidence="3">
    <location>
        <begin position="352"/>
        <end position="385"/>
    </location>
</feature>
<dbReference type="SUPFAM" id="SSF48452">
    <property type="entry name" value="TPR-like"/>
    <property type="match status" value="2"/>
</dbReference>
<sequence length="1203" mass="138245">MLRWLLQWLNNFFKYPFENHRLQDADGLEGFEVGQTLPELTNADLELLFNELLEGVHQAKGQEWALKFLQRMEPRITVERWIDWLLIFGERLLSSPAPNSQTATRMVKLGELNIGKVGELASEIGVQLLSREFLANRYEESLERSSQQHLEELAEPTQVFAAPSAETITDSPGQQLLRNLGEQLWGYEEQAQVNILPVAVNLEEIWGNPDIQNLSYQENLQTSEPVVFEFAREDAPDFEEIEHVLPSPVADSLDQSLTHLEPQVAQTLDELVVRLEQSTSLVQQLASELSLRDAYSRQSQYPEVFERNNFQLTVTNQAQQWFYQGLQQAKSGDLLAALTFYGQAIKLQPDAYEYWFNQGLTLFHLHRFEEAIAAYDQALRLKPDFSKAWYNRGGVLGEFGEFEEAIASFDKAIEFKANYQEAWASRGLALLKLGLVWEAISSYEAALNLQPEDQETWYYRGVALSIVEQFAEAIASYNQALEIQPDYHEVLIDRGVVLFSLQRWSEAIDSWDQALAIQSDFYLAWYNRGIALENLGKREESIDSYQHAINIKPDFHLAWYNQAVALFYLDRLPEAISCYDNALEIKLDYWEAWLGRALAVGKAVNEKESLSVTSTIATSNPALNRRGYEGKLATYQEGLKYLRPDTHPEGWGRLHLALGNTHYEHGKKQSIPHHFWQQAISDYQQALLTLTAEDFTELHLEVLQSLSKVLLGLREISAVQELQQQGLYILEQLLNQTNRSEQSKKQLALKFIGFQQLGVDLAVETGDLVEAWEIAEHSKNTCLKLMLSGWQEQIYSPQYPENQNLLNPTTAIIYWHLSPIALHTFIIKHEAPSPLLLLTPIQDVETLPEAVQRLVDFEKWLENWQKEYQQYHQTQHPDNHHSWQLNMEERLFELQNILNISTVIQELEGIENLILIPHRDLNKLPLHVLFCNAQSECNYTISYLPSVQVGLELNRYDSLNWQEKNLLSVENIENIKENINSYKITTVDFAVAIVKNMFNNCQHLQGEQVNKENIKNALSANYNIFHFTGDIINNSKEVQKSALVLADKENLTLAEISQIDVGNYHLFTFINSENVSHNIQSISSEYVGLFTGLLTAGVPYVLSTIWNVEQSATALVSIEFYRQLISRQSPVIALSEATNWLKEITVEELIKWYECLLENLQPQESKLSSYIKVQIEQQRQLSPQTKPYSSPYYWSGFILLGRL</sequence>
<reference evidence="5 6" key="1">
    <citation type="submission" date="2024-04" db="EMBL/GenBank/DDBJ databases">
        <title>Okeanomitos corallinicola gen. &amp; sp. nov. (Nostocales, Cyanobacteria), a new toxic marine heterocyst-forming cyanobacterium from a coral reef.</title>
        <authorList>
            <person name="Li H."/>
            <person name="Li R."/>
            <person name="Kang J."/>
            <person name="Hii K.S."/>
            <person name="Mohamed H.F."/>
            <person name="Xu X."/>
            <person name="Luo Z."/>
        </authorList>
    </citation>
    <scope>NUCLEOTIDE SEQUENCE [LARGE SCALE GENOMIC DNA]</scope>
    <source>
        <strain evidence="5 6">TIOX110</strain>
    </source>
</reference>
<feature type="repeat" description="TPR" evidence="3">
    <location>
        <begin position="420"/>
        <end position="453"/>
    </location>
</feature>
<dbReference type="PROSITE" id="PS50293">
    <property type="entry name" value="TPR_REGION"/>
    <property type="match status" value="2"/>
</dbReference>
<evidence type="ECO:0000256" key="3">
    <source>
        <dbReference type="PROSITE-ProRule" id="PRU00339"/>
    </source>
</evidence>
<keyword evidence="2 3" id="KW-0802">TPR repeat</keyword>
<feature type="repeat" description="TPR" evidence="3">
    <location>
        <begin position="318"/>
        <end position="351"/>
    </location>
</feature>
<gene>
    <name evidence="5" type="ORF">WJM97_09435</name>
</gene>
<dbReference type="Pfam" id="PF13414">
    <property type="entry name" value="TPR_11"/>
    <property type="match status" value="1"/>
</dbReference>
<evidence type="ECO:0000313" key="5">
    <source>
        <dbReference type="EMBL" id="WZB89891.1"/>
    </source>
</evidence>
<dbReference type="Gene3D" id="1.25.40.10">
    <property type="entry name" value="Tetratricopeptide repeat domain"/>
    <property type="match status" value="3"/>
</dbReference>
<feature type="repeat" description="TPR" evidence="3">
    <location>
        <begin position="522"/>
        <end position="555"/>
    </location>
</feature>
<dbReference type="PANTHER" id="PTHR44858:SF1">
    <property type="entry name" value="UDP-N-ACETYLGLUCOSAMINE--PEPTIDE N-ACETYLGLUCOSAMINYLTRANSFERASE SPINDLY-RELATED"/>
    <property type="match status" value="1"/>
</dbReference>
<evidence type="ECO:0000313" key="6">
    <source>
        <dbReference type="Proteomes" id="UP001483337"/>
    </source>
</evidence>
<name>A0ABZ2UXU4_9CYAN</name>
<evidence type="ECO:0000256" key="1">
    <source>
        <dbReference type="ARBA" id="ARBA00022737"/>
    </source>
</evidence>
<dbReference type="SMART" id="SM00028">
    <property type="entry name" value="TPR"/>
    <property type="match status" value="8"/>
</dbReference>
<dbReference type="Pfam" id="PF12770">
    <property type="entry name" value="CHAT"/>
    <property type="match status" value="1"/>
</dbReference>
<feature type="repeat" description="TPR" evidence="3">
    <location>
        <begin position="386"/>
        <end position="419"/>
    </location>
</feature>
<dbReference type="EMBL" id="CP150886">
    <property type="protein sequence ID" value="WZB89891.1"/>
    <property type="molecule type" value="Genomic_DNA"/>
</dbReference>
<keyword evidence="1" id="KW-0677">Repeat</keyword>
<evidence type="ECO:0000259" key="4">
    <source>
        <dbReference type="Pfam" id="PF12770"/>
    </source>
</evidence>
<dbReference type="PANTHER" id="PTHR44858">
    <property type="entry name" value="TETRATRICOPEPTIDE REPEAT PROTEIN 6"/>
    <property type="match status" value="1"/>
</dbReference>
<dbReference type="Pfam" id="PF13181">
    <property type="entry name" value="TPR_8"/>
    <property type="match status" value="2"/>
</dbReference>
<keyword evidence="6" id="KW-1185">Reference proteome</keyword>
<dbReference type="PROSITE" id="PS50005">
    <property type="entry name" value="TPR"/>
    <property type="match status" value="6"/>
</dbReference>
<protein>
    <submittedName>
        <fullName evidence="5">Tetratricopeptide repeat protein</fullName>
    </submittedName>
</protein>
<feature type="domain" description="CHAT" evidence="4">
    <location>
        <begin position="901"/>
        <end position="1201"/>
    </location>
</feature>
<organism evidence="5 6">
    <name type="scientific">Okeanomitos corallinicola TIOX110</name>
    <dbReference type="NCBI Taxonomy" id="3133117"/>
    <lineage>
        <taxon>Bacteria</taxon>
        <taxon>Bacillati</taxon>
        <taxon>Cyanobacteriota</taxon>
        <taxon>Cyanophyceae</taxon>
        <taxon>Nostocales</taxon>
        <taxon>Aphanizomenonaceae</taxon>
        <taxon>Okeanomitos</taxon>
    </lineage>
</organism>
<evidence type="ECO:0000256" key="2">
    <source>
        <dbReference type="ARBA" id="ARBA00022803"/>
    </source>
</evidence>
<accession>A0ABZ2UXU4</accession>
<dbReference type="Pfam" id="PF00515">
    <property type="entry name" value="TPR_1"/>
    <property type="match status" value="1"/>
</dbReference>
<dbReference type="InterPro" id="IPR024983">
    <property type="entry name" value="CHAT_dom"/>
</dbReference>
<dbReference type="InterPro" id="IPR011990">
    <property type="entry name" value="TPR-like_helical_dom_sf"/>
</dbReference>
<dbReference type="Pfam" id="PF13432">
    <property type="entry name" value="TPR_16"/>
    <property type="match status" value="1"/>
</dbReference>